<feature type="domain" description="RNA polymerase Rpb2" evidence="16">
    <location>
        <begin position="570"/>
        <end position="631"/>
    </location>
</feature>
<dbReference type="InterPro" id="IPR007644">
    <property type="entry name" value="RNA_pol_bsu_protrusion"/>
</dbReference>
<comment type="function">
    <text evidence="10">DNA-dependent RNA polymerase catalyzes the transcription of DNA into RNA using the four ribonucleoside triphosphates as substrates.</text>
</comment>
<dbReference type="GO" id="GO:0003899">
    <property type="term" value="F:DNA-directed RNA polymerase activity"/>
    <property type="evidence" value="ECO:0007669"/>
    <property type="project" value="UniProtKB-EC"/>
</dbReference>
<dbReference type="EC" id="2.7.7.6" evidence="10"/>
<reference evidence="18" key="1">
    <citation type="submission" date="2023-07" db="EMBL/GenBank/DDBJ databases">
        <authorList>
            <consortium name="AG Swart"/>
            <person name="Singh M."/>
            <person name="Singh A."/>
            <person name="Seah K."/>
            <person name="Emmerich C."/>
        </authorList>
    </citation>
    <scope>NUCLEOTIDE SEQUENCE</scope>
    <source>
        <strain evidence="18">DP1</strain>
    </source>
</reference>
<dbReference type="FunFam" id="2.40.270.10:FF:000011">
    <property type="entry name" value="DNA-directed RNA polymerase subunit beta"/>
    <property type="match status" value="1"/>
</dbReference>
<proteinExistence type="inferred from homology"/>
<dbReference type="InterPro" id="IPR037034">
    <property type="entry name" value="RNA_pol_Rpb2_2_sf"/>
</dbReference>
<evidence type="ECO:0000259" key="11">
    <source>
        <dbReference type="Pfam" id="PF00562"/>
    </source>
</evidence>
<evidence type="ECO:0000259" key="13">
    <source>
        <dbReference type="Pfam" id="PF04561"/>
    </source>
</evidence>
<sequence length="1168" mass="132768">MDPDNDNSKEITQEDAWALIKAYFQQHGLVSQQISSFDRFLSYTIQDIVAENSIMSIVPEKQYAPGSNENQDRDLRYEIELGQVKVNEKPRFKEYDDKYNVIFPNEARLRNLTYQTSVYVEVTKRDKVTNSKGVEEVLEQSKEKEVYIGKVPVMIKSAFCSLNRIENEYEMKECFFDQGGYFIINGSEKVLVAQERMANNFVYVFQKKQPSKFSWVAEIRSQVDASNRPPNQFSVKLYSKGQRRAGGSFSGGKVFGQTICATVHYINQDIPIAILFRALNCISDKEILDKICYDQKDSHMMEAMRASLEEGTPFLKQEDALSWIGSRGAAGAVSREERIRHARDILKKHFLPHISTEDHCESQKAYFVGYMVHRLLSAHLGRATEDDRDHYGKKRLDMAGALLGMLFRNIFRRYVKEAGRVLKNCADRGQPLNISKAFKKDVITDGLRYALATGNWGTNAAGEVSKTGVSQVLNRLTFASSLSHLRRLNTPLQKSGKLTKPRQLHNTHWGMICPAETPEGQACGLVKNLSLMAFVSVGSTAERLKEILENYGTENLVSIEPENIHNATKVFVNGCWIGIHNDAEDLISNIREMRRSLFIPKEISIVRDITNREIKFYTDQGRVQRPLFIVKNNKVLLKKSHVERLQSTIKSQAMDFNEALAEGLVEFLDVEEEETSMIAMNVEDLQNRQYCSTYTHCEIHPSMILGVCASIIPFPDHNQSPRNTYQSAMGKQAMGVYTSNYQLRMDTLAHVLYYPQKPLVITRALDFLHFKELPSGCNAIVAIACYTGYNQEDSVIMNQSAIDRGFFRSAYYRTYCDTAKSGEHFEIPDVTVVGRRHGDYTKLDMDGLIFPGKNVLGDDIIIGKTALPRRTFERDMEYGNVIKKDDSTALRHSEKGIIDSVILTSNEDGDNFTKIKMRAIRIPQIGDKFASRHGQKGTIGMTYRQEDMPFTQEGITPDIIVNPHAIPSRMTIGHLVECLASKVACFQGKEGDATPFQDVTVEHISNDLHSLGYQKRGNEVMYNGWTGKRLDTRIFLGPTYYQRLKHMVDDKIHARSRGPLQILTRQPTEGRSRHGGLRFGEMERDCMVSHGAARFLKERLYDVSDCYSVHVCRECGLMAQANVRQQKYLCKGCQNNTDICQVGLPYACKLLFQELMAMQIAPRMLTND</sequence>
<dbReference type="FunFam" id="3.90.1800.10:FF:000002">
    <property type="entry name" value="DNA-directed RNA polymerase subunit beta"/>
    <property type="match status" value="1"/>
</dbReference>
<dbReference type="InterPro" id="IPR014724">
    <property type="entry name" value="RNA_pol_RPB2_OB-fold"/>
</dbReference>
<dbReference type="Proteomes" id="UP001295684">
    <property type="component" value="Unassembled WGS sequence"/>
</dbReference>
<dbReference type="InterPro" id="IPR007641">
    <property type="entry name" value="RNA_pol_Rpb2_7"/>
</dbReference>
<dbReference type="Gene3D" id="2.40.50.150">
    <property type="match status" value="1"/>
</dbReference>
<evidence type="ECO:0000256" key="2">
    <source>
        <dbReference type="ARBA" id="ARBA00022478"/>
    </source>
</evidence>
<dbReference type="GO" id="GO:0032549">
    <property type="term" value="F:ribonucleoside binding"/>
    <property type="evidence" value="ECO:0007669"/>
    <property type="project" value="InterPro"/>
</dbReference>
<keyword evidence="2 10" id="KW-0240">DNA-directed RNA polymerase</keyword>
<dbReference type="GO" id="GO:0000428">
    <property type="term" value="C:DNA-directed RNA polymerase complex"/>
    <property type="evidence" value="ECO:0007669"/>
    <property type="project" value="UniProtKB-KW"/>
</dbReference>
<dbReference type="NCBIfam" id="NF007175">
    <property type="entry name" value="PRK09606.1"/>
    <property type="match status" value="1"/>
</dbReference>
<organism evidence="18 19">
    <name type="scientific">Euplotes crassus</name>
    <dbReference type="NCBI Taxonomy" id="5936"/>
    <lineage>
        <taxon>Eukaryota</taxon>
        <taxon>Sar</taxon>
        <taxon>Alveolata</taxon>
        <taxon>Ciliophora</taxon>
        <taxon>Intramacronucleata</taxon>
        <taxon>Spirotrichea</taxon>
        <taxon>Hypotrichia</taxon>
        <taxon>Euplotida</taxon>
        <taxon>Euplotidae</taxon>
        <taxon>Moneuplotes</taxon>
    </lineage>
</organism>
<evidence type="ECO:0000259" key="16">
    <source>
        <dbReference type="Pfam" id="PF04566"/>
    </source>
</evidence>
<dbReference type="Gene3D" id="3.90.1070.20">
    <property type="match status" value="1"/>
</dbReference>
<feature type="domain" description="RNA polymerase Rpb2" evidence="17">
    <location>
        <begin position="656"/>
        <end position="701"/>
    </location>
</feature>
<evidence type="ECO:0000256" key="9">
    <source>
        <dbReference type="RuleBase" id="RU000434"/>
    </source>
</evidence>
<keyword evidence="5" id="KW-0479">Metal-binding</keyword>
<feature type="domain" description="RNA polymerase Rpb2" evidence="15">
    <location>
        <begin position="471"/>
        <end position="535"/>
    </location>
</feature>
<dbReference type="Gene3D" id="3.90.1110.10">
    <property type="entry name" value="RNA polymerase Rpb2, domain 2"/>
    <property type="match status" value="1"/>
</dbReference>
<dbReference type="Pfam" id="PF04560">
    <property type="entry name" value="RNA_pol_Rpb2_7"/>
    <property type="match status" value="1"/>
</dbReference>
<protein>
    <recommendedName>
        <fullName evidence="10">DNA-directed RNA polymerase subunit beta</fullName>
        <ecNumber evidence="10">2.7.7.6</ecNumber>
    </recommendedName>
</protein>
<evidence type="ECO:0000256" key="7">
    <source>
        <dbReference type="ARBA" id="ARBA00023163"/>
    </source>
</evidence>
<dbReference type="InterPro" id="IPR037033">
    <property type="entry name" value="DNA-dir_RNAP_su2_hyb_sf"/>
</dbReference>
<feature type="domain" description="RNA polymerase beta subunit protrusion" evidence="14">
    <location>
        <begin position="28"/>
        <end position="444"/>
    </location>
</feature>
<comment type="similarity">
    <text evidence="1 9">Belongs to the RNA polymerase beta chain family.</text>
</comment>
<dbReference type="Gene3D" id="2.40.270.10">
    <property type="entry name" value="DNA-directed RNA polymerase, subunit 2, domain 6"/>
    <property type="match status" value="1"/>
</dbReference>
<dbReference type="Pfam" id="PF04561">
    <property type="entry name" value="RNA_pol_Rpb2_2"/>
    <property type="match status" value="1"/>
</dbReference>
<dbReference type="InterPro" id="IPR007121">
    <property type="entry name" value="RNA_pol_bsu_CS"/>
</dbReference>
<dbReference type="GO" id="GO:0003677">
    <property type="term" value="F:DNA binding"/>
    <property type="evidence" value="ECO:0007669"/>
    <property type="project" value="InterPro"/>
</dbReference>
<keyword evidence="19" id="KW-1185">Reference proteome</keyword>
<feature type="domain" description="RNA polymerase Rpb2" evidence="12">
    <location>
        <begin position="1075"/>
        <end position="1166"/>
    </location>
</feature>
<name>A0AAD1UQW9_EUPCR</name>
<evidence type="ECO:0000256" key="8">
    <source>
        <dbReference type="ARBA" id="ARBA00048552"/>
    </source>
</evidence>
<keyword evidence="4 10" id="KW-0548">Nucleotidyltransferase</keyword>
<dbReference type="InterPro" id="IPR015712">
    <property type="entry name" value="DNA-dir_RNA_pol_su2"/>
</dbReference>
<feature type="domain" description="DNA-directed RNA polymerase subunit 2 hybrid-binding" evidence="11">
    <location>
        <begin position="708"/>
        <end position="1073"/>
    </location>
</feature>
<dbReference type="Pfam" id="PF04567">
    <property type="entry name" value="RNA_pol_Rpb2_5"/>
    <property type="match status" value="1"/>
</dbReference>
<dbReference type="GO" id="GO:0006351">
    <property type="term" value="P:DNA-templated transcription"/>
    <property type="evidence" value="ECO:0007669"/>
    <property type="project" value="InterPro"/>
</dbReference>
<dbReference type="Gene3D" id="3.90.1100.10">
    <property type="match status" value="1"/>
</dbReference>
<dbReference type="PANTHER" id="PTHR20856">
    <property type="entry name" value="DNA-DIRECTED RNA POLYMERASE I SUBUNIT 2"/>
    <property type="match status" value="1"/>
</dbReference>
<evidence type="ECO:0000256" key="1">
    <source>
        <dbReference type="ARBA" id="ARBA00006835"/>
    </source>
</evidence>
<evidence type="ECO:0000313" key="19">
    <source>
        <dbReference type="Proteomes" id="UP001295684"/>
    </source>
</evidence>
<dbReference type="Pfam" id="PF04566">
    <property type="entry name" value="RNA_pol_Rpb2_4"/>
    <property type="match status" value="1"/>
</dbReference>
<dbReference type="CDD" id="cd00653">
    <property type="entry name" value="RNA_pol_B_RPB2"/>
    <property type="match status" value="1"/>
</dbReference>
<dbReference type="InterPro" id="IPR007642">
    <property type="entry name" value="RNA_pol_Rpb2_2"/>
</dbReference>
<keyword evidence="3 10" id="KW-0808">Transferase</keyword>
<evidence type="ECO:0000256" key="4">
    <source>
        <dbReference type="ARBA" id="ARBA00022695"/>
    </source>
</evidence>
<gene>
    <name evidence="18" type="ORF">ECRASSUSDP1_LOCUS12849</name>
</gene>
<evidence type="ECO:0000259" key="17">
    <source>
        <dbReference type="Pfam" id="PF04567"/>
    </source>
</evidence>
<evidence type="ECO:0000256" key="5">
    <source>
        <dbReference type="ARBA" id="ARBA00022723"/>
    </source>
</evidence>
<evidence type="ECO:0000259" key="12">
    <source>
        <dbReference type="Pfam" id="PF04560"/>
    </source>
</evidence>
<dbReference type="SUPFAM" id="SSF64484">
    <property type="entry name" value="beta and beta-prime subunits of DNA dependent RNA-polymerase"/>
    <property type="match status" value="1"/>
</dbReference>
<accession>A0AAD1UQW9</accession>
<dbReference type="EMBL" id="CAMPGE010012765">
    <property type="protein sequence ID" value="CAI2371525.1"/>
    <property type="molecule type" value="Genomic_DNA"/>
</dbReference>
<dbReference type="Gene3D" id="3.90.1800.10">
    <property type="entry name" value="RNA polymerase alpha subunit dimerisation domain"/>
    <property type="match status" value="1"/>
</dbReference>
<dbReference type="InterPro" id="IPR007646">
    <property type="entry name" value="RNA_pol_Rpb2_4"/>
</dbReference>
<evidence type="ECO:0000256" key="3">
    <source>
        <dbReference type="ARBA" id="ARBA00022679"/>
    </source>
</evidence>
<dbReference type="InterPro" id="IPR007120">
    <property type="entry name" value="DNA-dir_RNAP_su2_dom"/>
</dbReference>
<keyword evidence="6" id="KW-0862">Zinc</keyword>
<dbReference type="GO" id="GO:0046872">
    <property type="term" value="F:metal ion binding"/>
    <property type="evidence" value="ECO:0007669"/>
    <property type="project" value="UniProtKB-KW"/>
</dbReference>
<dbReference type="Pfam" id="PF04563">
    <property type="entry name" value="RNA_pol_Rpb2_1"/>
    <property type="match status" value="1"/>
</dbReference>
<dbReference type="InterPro" id="IPR007647">
    <property type="entry name" value="RNA_pol_Rpb2_5"/>
</dbReference>
<keyword evidence="7 10" id="KW-0804">Transcription</keyword>
<evidence type="ECO:0000259" key="15">
    <source>
        <dbReference type="Pfam" id="PF04565"/>
    </source>
</evidence>
<comment type="caution">
    <text evidence="18">The sequence shown here is derived from an EMBL/GenBank/DDBJ whole genome shotgun (WGS) entry which is preliminary data.</text>
</comment>
<evidence type="ECO:0000256" key="10">
    <source>
        <dbReference type="RuleBase" id="RU363031"/>
    </source>
</evidence>
<evidence type="ECO:0000259" key="14">
    <source>
        <dbReference type="Pfam" id="PF04563"/>
    </source>
</evidence>
<feature type="domain" description="RNA polymerase Rpb2" evidence="13">
    <location>
        <begin position="198"/>
        <end position="397"/>
    </location>
</feature>
<dbReference type="Pfam" id="PF04565">
    <property type="entry name" value="RNA_pol_Rpb2_3"/>
    <property type="match status" value="1"/>
</dbReference>
<dbReference type="Pfam" id="PF00562">
    <property type="entry name" value="RNA_pol_Rpb2_6"/>
    <property type="match status" value="1"/>
</dbReference>
<dbReference type="AlphaFoldDB" id="A0AAD1UQW9"/>
<evidence type="ECO:0000256" key="6">
    <source>
        <dbReference type="ARBA" id="ARBA00022833"/>
    </source>
</evidence>
<comment type="catalytic activity">
    <reaction evidence="8 10">
        <text>RNA(n) + a ribonucleoside 5'-triphosphate = RNA(n+1) + diphosphate</text>
        <dbReference type="Rhea" id="RHEA:21248"/>
        <dbReference type="Rhea" id="RHEA-COMP:14527"/>
        <dbReference type="Rhea" id="RHEA-COMP:17342"/>
        <dbReference type="ChEBI" id="CHEBI:33019"/>
        <dbReference type="ChEBI" id="CHEBI:61557"/>
        <dbReference type="ChEBI" id="CHEBI:140395"/>
        <dbReference type="EC" id="2.7.7.6"/>
    </reaction>
</comment>
<dbReference type="InterPro" id="IPR007645">
    <property type="entry name" value="RNA_pol_Rpb2_3"/>
</dbReference>
<evidence type="ECO:0000313" key="18">
    <source>
        <dbReference type="EMBL" id="CAI2371525.1"/>
    </source>
</evidence>
<dbReference type="PROSITE" id="PS01166">
    <property type="entry name" value="RNA_POL_BETA"/>
    <property type="match status" value="1"/>
</dbReference>